<gene>
    <name evidence="2" type="ORF">SAMN04488508_102326</name>
</gene>
<sequence>MLAREMPPDLMKDFYQSVLAVGIFIVFMLLAILVVSALISWNIKWVIEQSINVSKKVRRRH</sequence>
<reference evidence="3" key="1">
    <citation type="submission" date="2016-11" db="EMBL/GenBank/DDBJ databases">
        <authorList>
            <person name="Varghese N."/>
            <person name="Submissions S."/>
        </authorList>
    </citation>
    <scope>NUCLEOTIDE SEQUENCE [LARGE SCALE GENOMIC DNA]</scope>
    <source>
        <strain evidence="3">DSM 22623</strain>
    </source>
</reference>
<dbReference type="RefSeq" id="WP_073315031.1">
    <property type="nucleotide sequence ID" value="NZ_FQYP01000002.1"/>
</dbReference>
<keyword evidence="1" id="KW-0472">Membrane</keyword>
<feature type="transmembrane region" description="Helical" evidence="1">
    <location>
        <begin position="14"/>
        <end position="39"/>
    </location>
</feature>
<dbReference type="STRING" id="570521.SAMN04488508_102326"/>
<evidence type="ECO:0000313" key="2">
    <source>
        <dbReference type="EMBL" id="SHI65554.1"/>
    </source>
</evidence>
<name>A0A1M6CXM7_9FLAO</name>
<dbReference type="Proteomes" id="UP000184432">
    <property type="component" value="Unassembled WGS sequence"/>
</dbReference>
<accession>A0A1M6CXM7</accession>
<keyword evidence="1" id="KW-1133">Transmembrane helix</keyword>
<keyword evidence="3" id="KW-1185">Reference proteome</keyword>
<protein>
    <submittedName>
        <fullName evidence="2">Uncharacterized protein</fullName>
    </submittedName>
</protein>
<dbReference type="AlphaFoldDB" id="A0A1M6CXM7"/>
<proteinExistence type="predicted"/>
<dbReference type="EMBL" id="FQYP01000002">
    <property type="protein sequence ID" value="SHI65554.1"/>
    <property type="molecule type" value="Genomic_DNA"/>
</dbReference>
<evidence type="ECO:0000256" key="1">
    <source>
        <dbReference type="SAM" id="Phobius"/>
    </source>
</evidence>
<evidence type="ECO:0000313" key="3">
    <source>
        <dbReference type="Proteomes" id="UP000184432"/>
    </source>
</evidence>
<organism evidence="2 3">
    <name type="scientific">Aquimarina spongiae</name>
    <dbReference type="NCBI Taxonomy" id="570521"/>
    <lineage>
        <taxon>Bacteria</taxon>
        <taxon>Pseudomonadati</taxon>
        <taxon>Bacteroidota</taxon>
        <taxon>Flavobacteriia</taxon>
        <taxon>Flavobacteriales</taxon>
        <taxon>Flavobacteriaceae</taxon>
        <taxon>Aquimarina</taxon>
    </lineage>
</organism>
<keyword evidence="1" id="KW-0812">Transmembrane</keyword>